<evidence type="ECO:0000313" key="2">
    <source>
        <dbReference type="EMBL" id="CAA6807734.1"/>
    </source>
</evidence>
<sequence>MAETPTAFNTHTLYNHHARELRQANEAIAQTKKYLDPESPHYLPDYIGKLEAIQASDAASDEVAAKIVAAKANLESYQQRAEAAQLVIDAGPLKVNELETSNNVFLSPPAKQDEYLYVLDPETCQASTINWADVCSNPGQAIEEPEVDFFQFTGKKDIELSGEHQTDAVRVWNHNVRIEGLKITDNRSYTDAHRDAIQLIPPPIHRFEDGVYIRMADQMAGAILKNTTIEGCEICAPNGPLQGIFASDGMYRDLHIRNNDITTQGSHSIAIAGLLNGGEISGNTLRQTAEGAVPTITLYPARIGGNMADDGVVSILSFAENESGLSYESVSVEGKPNRLVKADGVEVDLGVDDARNMLPDNYLKLAAGLTDFDYDTYLADYSSLTLAGYRERDPFGAQKMEEWLALRTDEFTNGREDGHPLGPVSGEQQKIGERFLTPALAAMKDGTADS</sequence>
<dbReference type="InterPro" id="IPR011050">
    <property type="entry name" value="Pectin_lyase_fold/virulence"/>
</dbReference>
<evidence type="ECO:0008006" key="3">
    <source>
        <dbReference type="Google" id="ProtNLM"/>
    </source>
</evidence>
<feature type="non-terminal residue" evidence="2">
    <location>
        <position position="450"/>
    </location>
</feature>
<dbReference type="AlphaFoldDB" id="A0A6S6SYW4"/>
<dbReference type="EMBL" id="CACVAV010000118">
    <property type="protein sequence ID" value="CAA6807734.1"/>
    <property type="molecule type" value="Genomic_DNA"/>
</dbReference>
<gene>
    <name evidence="2" type="ORF">HELGO_WM82368</name>
</gene>
<dbReference type="InterPro" id="IPR012334">
    <property type="entry name" value="Pectin_lyas_fold"/>
</dbReference>
<proteinExistence type="predicted"/>
<organism evidence="2">
    <name type="scientific">uncultured Thiotrichaceae bacterium</name>
    <dbReference type="NCBI Taxonomy" id="298394"/>
    <lineage>
        <taxon>Bacteria</taxon>
        <taxon>Pseudomonadati</taxon>
        <taxon>Pseudomonadota</taxon>
        <taxon>Gammaproteobacteria</taxon>
        <taxon>Thiotrichales</taxon>
        <taxon>Thiotrichaceae</taxon>
        <taxon>environmental samples</taxon>
    </lineage>
</organism>
<dbReference type="SUPFAM" id="SSF51126">
    <property type="entry name" value="Pectin lyase-like"/>
    <property type="match status" value="1"/>
</dbReference>
<keyword evidence="1" id="KW-0175">Coiled coil</keyword>
<accession>A0A6S6SYW4</accession>
<protein>
    <recommendedName>
        <fullName evidence="3">Right handed beta helix domain-containing protein</fullName>
    </recommendedName>
</protein>
<name>A0A6S6SYW4_9GAMM</name>
<reference evidence="2" key="1">
    <citation type="submission" date="2020-01" db="EMBL/GenBank/DDBJ databases">
        <authorList>
            <person name="Meier V. D."/>
            <person name="Meier V D."/>
        </authorList>
    </citation>
    <scope>NUCLEOTIDE SEQUENCE</scope>
    <source>
        <strain evidence="2">HLG_WM_MAG_08</strain>
    </source>
</reference>
<feature type="coiled-coil region" evidence="1">
    <location>
        <begin position="60"/>
        <end position="87"/>
    </location>
</feature>
<dbReference type="Gene3D" id="2.160.20.10">
    <property type="entry name" value="Single-stranded right-handed beta-helix, Pectin lyase-like"/>
    <property type="match status" value="1"/>
</dbReference>
<evidence type="ECO:0000256" key="1">
    <source>
        <dbReference type="SAM" id="Coils"/>
    </source>
</evidence>